<dbReference type="InterPro" id="IPR036571">
    <property type="entry name" value="MECDP_synthase_sf"/>
</dbReference>
<dbReference type="PANTHER" id="PTHR43181:SF1">
    <property type="entry name" value="2-C-METHYL-D-ERYTHRITOL 2,4-CYCLODIPHOSPHATE SYNTHASE, CHLOROPLASTIC"/>
    <property type="match status" value="1"/>
</dbReference>
<dbReference type="GO" id="GO:0019288">
    <property type="term" value="P:isopentenyl diphosphate biosynthetic process, methylerythritol 4-phosphate pathway"/>
    <property type="evidence" value="ECO:0007669"/>
    <property type="project" value="UniProtKB-UniRule"/>
</dbReference>
<evidence type="ECO:0000256" key="5">
    <source>
        <dbReference type="ARBA" id="ARBA00012579"/>
    </source>
</evidence>
<evidence type="ECO:0000256" key="10">
    <source>
        <dbReference type="RuleBase" id="RU004395"/>
    </source>
</evidence>
<dbReference type="InterPro" id="IPR003526">
    <property type="entry name" value="MECDP_synthase"/>
</dbReference>
<dbReference type="eggNOG" id="COG0245">
    <property type="taxonomic scope" value="Bacteria"/>
</dbReference>
<feature type="binding site" evidence="9">
    <location>
        <position position="47"/>
    </location>
    <ligand>
        <name>a divalent metal cation</name>
        <dbReference type="ChEBI" id="CHEBI:60240"/>
    </ligand>
</feature>
<sequence length="160" mass="17167">MRVKTGLGQDSHRFILAHEHKPLILAGILFPDDLGLEGNSDADVVLHAITNGISGITGVNILGKISDELCLKQGITNSRVYVEEALKYLNGWQICHISISIECQTPKITPFIPAMKQSIAELLQITVADVGITATTGEGLTDFGKGLGIQVFCIITAVQE</sequence>
<dbReference type="HAMAP" id="MF_00107">
    <property type="entry name" value="IspF"/>
    <property type="match status" value="1"/>
</dbReference>
<feature type="domain" description="2-C-methyl-D-erythritol 2,4-cyclodiphosphate synthase" evidence="11">
    <location>
        <begin position="4"/>
        <end position="156"/>
    </location>
</feature>
<dbReference type="HOGENOM" id="CLU_084630_2_0_6"/>
<comment type="subunit">
    <text evidence="4 9">Homotrimer.</text>
</comment>
<accession>I3CDW1</accession>
<dbReference type="PANTHER" id="PTHR43181">
    <property type="entry name" value="2-C-METHYL-D-ERYTHRITOL 2,4-CYCLODIPHOSPHATE SYNTHASE, CHLOROPLASTIC"/>
    <property type="match status" value="1"/>
</dbReference>
<evidence type="ECO:0000256" key="7">
    <source>
        <dbReference type="ARBA" id="ARBA00023229"/>
    </source>
</evidence>
<dbReference type="NCBIfam" id="TIGR00151">
    <property type="entry name" value="ispF"/>
    <property type="match status" value="1"/>
</dbReference>
<feature type="binding site" evidence="9">
    <location>
        <begin position="135"/>
        <end position="138"/>
    </location>
    <ligand>
        <name>4-CDP-2-C-methyl-D-erythritol 2-phosphate</name>
        <dbReference type="ChEBI" id="CHEBI:57919"/>
    </ligand>
</feature>
<dbReference type="OrthoDB" id="9804336at2"/>
<feature type="site" description="Transition state stabilizer" evidence="9">
    <location>
        <position position="39"/>
    </location>
</feature>
<dbReference type="Proteomes" id="UP000005744">
    <property type="component" value="Unassembled WGS sequence"/>
</dbReference>
<evidence type="ECO:0000259" key="11">
    <source>
        <dbReference type="Pfam" id="PF02542"/>
    </source>
</evidence>
<protein>
    <recommendedName>
        <fullName evidence="5 9">2-C-methyl-D-erythritol 2,4-cyclodiphosphate synthase</fullName>
        <shortName evidence="9">MECDP-synthase</shortName>
        <shortName evidence="9">MECPP-synthase</shortName>
        <shortName evidence="9">MECPS</shortName>
        <ecNumber evidence="5 9">4.6.1.12</ecNumber>
    </recommendedName>
</protein>
<evidence type="ECO:0000256" key="3">
    <source>
        <dbReference type="ARBA" id="ARBA00008480"/>
    </source>
</evidence>
<evidence type="ECO:0000256" key="8">
    <source>
        <dbReference type="ARBA" id="ARBA00023239"/>
    </source>
</evidence>
<keyword evidence="8 9" id="KW-0456">Lyase</keyword>
<feature type="binding site" evidence="9">
    <location>
        <position position="12"/>
    </location>
    <ligand>
        <name>a divalent metal cation</name>
        <dbReference type="ChEBI" id="CHEBI:60240"/>
    </ligand>
</feature>
<dbReference type="EMBL" id="JH600070">
    <property type="protein sequence ID" value="EIJ41804.1"/>
    <property type="molecule type" value="Genomic_DNA"/>
</dbReference>
<organism evidence="12 13">
    <name type="scientific">Beggiatoa alba B18LD</name>
    <dbReference type="NCBI Taxonomy" id="395493"/>
    <lineage>
        <taxon>Bacteria</taxon>
        <taxon>Pseudomonadati</taxon>
        <taxon>Pseudomonadota</taxon>
        <taxon>Gammaproteobacteria</taxon>
        <taxon>Thiotrichales</taxon>
        <taxon>Thiotrichaceae</taxon>
        <taxon>Beggiatoa</taxon>
    </lineage>
</organism>
<dbReference type="CDD" id="cd00554">
    <property type="entry name" value="MECDP_synthase"/>
    <property type="match status" value="1"/>
</dbReference>
<dbReference type="Gene3D" id="3.30.1330.50">
    <property type="entry name" value="2-C-methyl-D-erythritol 2,4-cyclodiphosphate synthase"/>
    <property type="match status" value="1"/>
</dbReference>
<comment type="function">
    <text evidence="9">Involved in the biosynthesis of isopentenyl diphosphate (IPP) and dimethylallyl diphosphate (DMAPP), two major building blocks of isoprenoid compounds. Catalyzes the conversion of 4-diphosphocytidyl-2-C-methyl-D-erythritol 2-phosphate (CDP-ME2P) to 2-C-methyl-D-erythritol 2,4-cyclodiphosphate (ME-CPP) with a corresponding release of cytidine 5-monophosphate (CMP).</text>
</comment>
<comment type="caution">
    <text evidence="9">Lacks conserved residue(s) required for the propagation of feature annotation.</text>
</comment>
<proteinExistence type="inferred from homology"/>
<gene>
    <name evidence="9" type="primary">ispF</name>
    <name evidence="12" type="ORF">BegalDRAFT_0896</name>
</gene>
<dbReference type="Pfam" id="PF02542">
    <property type="entry name" value="YgbB"/>
    <property type="match status" value="1"/>
</dbReference>
<evidence type="ECO:0000256" key="4">
    <source>
        <dbReference type="ARBA" id="ARBA00011233"/>
    </source>
</evidence>
<reference evidence="12 13" key="1">
    <citation type="submission" date="2011-11" db="EMBL/GenBank/DDBJ databases">
        <title>Improved High-Quality Draft sequence of Beggiatoa alba B18lD.</title>
        <authorList>
            <consortium name="US DOE Joint Genome Institute"/>
            <person name="Lucas S."/>
            <person name="Han J."/>
            <person name="Lapidus A."/>
            <person name="Cheng J.-F."/>
            <person name="Goodwin L."/>
            <person name="Pitluck S."/>
            <person name="Peters L."/>
            <person name="Mikhailova N."/>
            <person name="Held B."/>
            <person name="Detter J.C."/>
            <person name="Han C."/>
            <person name="Tapia R."/>
            <person name="Land M."/>
            <person name="Hauser L."/>
            <person name="Kyrpides N."/>
            <person name="Ivanova N."/>
            <person name="Pagani I."/>
            <person name="Samuel K."/>
            <person name="Teske A."/>
            <person name="Mueller J."/>
            <person name="Woyke T."/>
        </authorList>
    </citation>
    <scope>NUCLEOTIDE SEQUENCE [LARGE SCALE GENOMIC DNA]</scope>
    <source>
        <strain evidence="12 13">B18LD</strain>
    </source>
</reference>
<evidence type="ECO:0000313" key="12">
    <source>
        <dbReference type="EMBL" id="EIJ41804.1"/>
    </source>
</evidence>
<feature type="binding site" evidence="9">
    <location>
        <begin position="10"/>
        <end position="12"/>
    </location>
    <ligand>
        <name>4-CDP-2-C-methyl-D-erythritol 2-phosphate</name>
        <dbReference type="ChEBI" id="CHEBI:57919"/>
    </ligand>
</feature>
<keyword evidence="13" id="KW-1185">Reference proteome</keyword>
<feature type="site" description="Transition state stabilizer" evidence="9">
    <location>
        <position position="136"/>
    </location>
</feature>
<evidence type="ECO:0000256" key="2">
    <source>
        <dbReference type="ARBA" id="ARBA00004709"/>
    </source>
</evidence>
<evidence type="ECO:0000313" key="13">
    <source>
        <dbReference type="Proteomes" id="UP000005744"/>
    </source>
</evidence>
<feature type="binding site" evidence="9">
    <location>
        <position position="145"/>
    </location>
    <ligand>
        <name>4-CDP-2-C-methyl-D-erythritol 2-phosphate</name>
        <dbReference type="ChEBI" id="CHEBI:57919"/>
    </ligand>
</feature>
<dbReference type="GO" id="GO:0008685">
    <property type="term" value="F:2-C-methyl-D-erythritol 2,4-cyclodiphosphate synthase activity"/>
    <property type="evidence" value="ECO:0007669"/>
    <property type="project" value="UniProtKB-UniRule"/>
</dbReference>
<dbReference type="AlphaFoldDB" id="I3CDW1"/>
<keyword evidence="6 9" id="KW-0479">Metal-binding</keyword>
<dbReference type="UniPathway" id="UPA00056">
    <property type="reaction ID" value="UER00095"/>
</dbReference>
<dbReference type="RefSeq" id="WP_002684082.1">
    <property type="nucleotide sequence ID" value="NZ_JH600070.1"/>
</dbReference>
<dbReference type="EC" id="4.6.1.12" evidence="5 9"/>
<dbReference type="SUPFAM" id="SSF69765">
    <property type="entry name" value="IpsF-like"/>
    <property type="match status" value="1"/>
</dbReference>
<dbReference type="GO" id="GO:0046872">
    <property type="term" value="F:metal ion binding"/>
    <property type="evidence" value="ECO:0007669"/>
    <property type="project" value="UniProtKB-KW"/>
</dbReference>
<comment type="cofactor">
    <cofactor evidence="9">
        <name>a divalent metal cation</name>
        <dbReference type="ChEBI" id="CHEBI:60240"/>
    </cofactor>
    <text evidence="9">Binds 1 divalent metal cation per subunit.</text>
</comment>
<name>I3CDW1_9GAMM</name>
<keyword evidence="7 9" id="KW-0414">Isoprene biosynthesis</keyword>
<comment type="catalytic activity">
    <reaction evidence="1 9 10">
        <text>4-CDP-2-C-methyl-D-erythritol 2-phosphate = 2-C-methyl-D-erythritol 2,4-cyclic diphosphate + CMP</text>
        <dbReference type="Rhea" id="RHEA:23864"/>
        <dbReference type="ChEBI" id="CHEBI:57919"/>
        <dbReference type="ChEBI" id="CHEBI:58483"/>
        <dbReference type="ChEBI" id="CHEBI:60377"/>
        <dbReference type="EC" id="4.6.1.12"/>
    </reaction>
</comment>
<evidence type="ECO:0000256" key="1">
    <source>
        <dbReference type="ARBA" id="ARBA00000200"/>
    </source>
</evidence>
<evidence type="ECO:0000256" key="9">
    <source>
        <dbReference type="HAMAP-Rule" id="MF_00107"/>
    </source>
</evidence>
<dbReference type="STRING" id="395493.BegalDRAFT_0896"/>
<feature type="binding site" evidence="9">
    <location>
        <position position="10"/>
    </location>
    <ligand>
        <name>a divalent metal cation</name>
        <dbReference type="ChEBI" id="CHEBI:60240"/>
    </ligand>
</feature>
<dbReference type="GO" id="GO:0016114">
    <property type="term" value="P:terpenoid biosynthetic process"/>
    <property type="evidence" value="ECO:0007669"/>
    <property type="project" value="InterPro"/>
</dbReference>
<comment type="pathway">
    <text evidence="2 9">Isoprenoid biosynthesis; isopentenyl diphosphate biosynthesis via DXP pathway; isopentenyl diphosphate from 1-deoxy-D-xylulose 5-phosphate: step 4/6.</text>
</comment>
<comment type="similarity">
    <text evidence="3 9 10">Belongs to the IspF family.</text>
</comment>
<dbReference type="PROSITE" id="PS01350">
    <property type="entry name" value="ISPF"/>
    <property type="match status" value="1"/>
</dbReference>
<dbReference type="InterPro" id="IPR020555">
    <property type="entry name" value="MECDP_synthase_CS"/>
</dbReference>
<evidence type="ECO:0000256" key="6">
    <source>
        <dbReference type="ARBA" id="ARBA00022723"/>
    </source>
</evidence>